<feature type="coiled-coil region" evidence="1">
    <location>
        <begin position="119"/>
        <end position="153"/>
    </location>
</feature>
<evidence type="ECO:0000256" key="1">
    <source>
        <dbReference type="SAM" id="Coils"/>
    </source>
</evidence>
<dbReference type="RefSeq" id="WP_030033439.1">
    <property type="nucleotide sequence ID" value="NZ_DF384213.1"/>
</dbReference>
<accession>A0A0S6U0J5</accession>
<dbReference type="AlphaFoldDB" id="A0A0S6U0J5"/>
<proteinExistence type="predicted"/>
<organism evidence="2">
    <name type="scientific">Clostridium botulinum B str. Osaka05</name>
    <dbReference type="NCBI Taxonomy" id="1407017"/>
    <lineage>
        <taxon>Bacteria</taxon>
        <taxon>Bacillati</taxon>
        <taxon>Bacillota</taxon>
        <taxon>Clostridia</taxon>
        <taxon>Eubacteriales</taxon>
        <taxon>Clostridiaceae</taxon>
        <taxon>Clostridium</taxon>
    </lineage>
</organism>
<protein>
    <submittedName>
        <fullName evidence="2">Uncharacterized protein</fullName>
    </submittedName>
</protein>
<dbReference type="EMBL" id="DF384213">
    <property type="protein sequence ID" value="GAE00992.1"/>
    <property type="molecule type" value="Genomic_DNA"/>
</dbReference>
<gene>
    <name evidence="2" type="ORF">CBO05C_0682</name>
</gene>
<name>A0A0S6U0J5_CLOBO</name>
<sequence length="161" mass="18978">MDNYMKVKNSMLTFLLEQMGAKIHRITGIVCYVAFTVDSVKIKYMYHLDKKNKYFLERISPYNVTIGQFEKEEDVINTIKVDISKFENAKNSNKFNKFINTGKDFVDTVKSFEDLYLHYNVSKYDLADIQQNIKRLKEKLEEVSIKADMVYNKPAKITEDE</sequence>
<keyword evidence="1" id="KW-0175">Coiled coil</keyword>
<dbReference type="HOGENOM" id="CLU_119453_0_0_9"/>
<evidence type="ECO:0000313" key="2">
    <source>
        <dbReference type="EMBL" id="GAE00992.1"/>
    </source>
</evidence>
<dbReference type="Proteomes" id="UP000054164">
    <property type="component" value="Unassembled WGS sequence"/>
</dbReference>
<reference evidence="2" key="1">
    <citation type="submission" date="2013-10" db="EMBL/GenBank/DDBJ databases">
        <title>Draft genome sequence of Clostridium botulinum type B strain Osaka05.</title>
        <authorList>
            <person name="Sakaguchi Y."/>
            <person name="Hosomi K."/>
            <person name="Uchiyama J."/>
            <person name="Ogura Y."/>
            <person name="Sakaguchi M."/>
            <person name="Kohda T."/>
            <person name="Mukamoto M."/>
            <person name="Misawa N."/>
            <person name="Matsuzaki S."/>
            <person name="Hayashi T."/>
            <person name="Kozaki S."/>
        </authorList>
    </citation>
    <scope>NUCLEOTIDE SEQUENCE</scope>
    <source>
        <strain evidence="2">Osaka05</strain>
    </source>
</reference>